<dbReference type="InterPro" id="IPR012693">
    <property type="entry name" value="ABC_transpr_PhnC"/>
</dbReference>
<dbReference type="GO" id="GO:0016020">
    <property type="term" value="C:membrane"/>
    <property type="evidence" value="ECO:0007669"/>
    <property type="project" value="InterPro"/>
</dbReference>
<dbReference type="InterPro" id="IPR003439">
    <property type="entry name" value="ABC_transporter-like_ATP-bd"/>
</dbReference>
<dbReference type="PANTHER" id="PTHR43166">
    <property type="entry name" value="AMINO ACID IMPORT ATP-BINDING PROTEIN"/>
    <property type="match status" value="1"/>
</dbReference>
<proteinExistence type="predicted"/>
<evidence type="ECO:0000256" key="2">
    <source>
        <dbReference type="ARBA" id="ARBA00022475"/>
    </source>
</evidence>
<evidence type="ECO:0000256" key="5">
    <source>
        <dbReference type="ARBA" id="ARBA00022967"/>
    </source>
</evidence>
<dbReference type="Pfam" id="PF00005">
    <property type="entry name" value="ABC_tran"/>
    <property type="match status" value="1"/>
</dbReference>
<dbReference type="Gene3D" id="3.40.50.300">
    <property type="entry name" value="P-loop containing nucleotide triphosphate hydrolases"/>
    <property type="match status" value="1"/>
</dbReference>
<feature type="domain" description="ABC transporter" evidence="7">
    <location>
        <begin position="2"/>
        <end position="244"/>
    </location>
</feature>
<dbReference type="PROSITE" id="PS50893">
    <property type="entry name" value="ABC_TRANSPORTER_2"/>
    <property type="match status" value="1"/>
</dbReference>
<dbReference type="GO" id="GO:0005524">
    <property type="term" value="F:ATP binding"/>
    <property type="evidence" value="ECO:0007669"/>
    <property type="project" value="UniProtKB-KW"/>
</dbReference>
<evidence type="ECO:0000256" key="4">
    <source>
        <dbReference type="ARBA" id="ARBA00022840"/>
    </source>
</evidence>
<evidence type="ECO:0000256" key="3">
    <source>
        <dbReference type="ARBA" id="ARBA00022741"/>
    </source>
</evidence>
<dbReference type="NCBIfam" id="TIGR02315">
    <property type="entry name" value="ABC_phnC"/>
    <property type="match status" value="1"/>
</dbReference>
<sequence length="262" mass="28787">MIELANVSVRYPKEVVALHPTTLRFRRGEFNVLLGASGAGKSSLLRSLNLLNTPTTGCVKAADIGVIDTPAKLRLHRSRTGMIFQQHQLISRQTALSNVLLGRIGYHSTWRTLFPLARAEQRIALECLDRVGLLHKATERVDRLSGGQLQRVGIARALAQKPRLMLADEPVASLDPSTSRRVLSQLKSICREDGITTVVSLHQVDLAREYADRIIALAHGHVVFDGAPDELTDVLLQTIYDQAPGDIRDVVASPPVMFPVLT</sequence>
<dbReference type="InterPro" id="IPR027417">
    <property type="entry name" value="P-loop_NTPase"/>
</dbReference>
<protein>
    <submittedName>
        <fullName evidence="8">Putative amino-acid import ATP-binding protein YxeO</fullName>
        <ecNumber evidence="8">3.6.3.-</ecNumber>
    </submittedName>
</protein>
<keyword evidence="3" id="KW-0547">Nucleotide-binding</keyword>
<keyword evidence="2" id="KW-1003">Cell membrane</keyword>
<evidence type="ECO:0000313" key="8">
    <source>
        <dbReference type="EMBL" id="OIR08532.1"/>
    </source>
</evidence>
<accession>A0A1J5T3X8</accession>
<evidence type="ECO:0000256" key="1">
    <source>
        <dbReference type="ARBA" id="ARBA00022448"/>
    </source>
</evidence>
<dbReference type="CDD" id="cd03256">
    <property type="entry name" value="ABC_PhnC_transporter"/>
    <property type="match status" value="1"/>
</dbReference>
<dbReference type="EC" id="3.6.3.-" evidence="8"/>
<dbReference type="InterPro" id="IPR003593">
    <property type="entry name" value="AAA+_ATPase"/>
</dbReference>
<keyword evidence="5" id="KW-1278">Translocase</keyword>
<dbReference type="GO" id="GO:0015416">
    <property type="term" value="F:ABC-type phosphonate transporter activity"/>
    <property type="evidence" value="ECO:0007669"/>
    <property type="project" value="InterPro"/>
</dbReference>
<dbReference type="EMBL" id="MLJW01000031">
    <property type="protein sequence ID" value="OIR08532.1"/>
    <property type="molecule type" value="Genomic_DNA"/>
</dbReference>
<evidence type="ECO:0000256" key="6">
    <source>
        <dbReference type="ARBA" id="ARBA00023136"/>
    </source>
</evidence>
<dbReference type="GO" id="GO:0016887">
    <property type="term" value="F:ATP hydrolysis activity"/>
    <property type="evidence" value="ECO:0007669"/>
    <property type="project" value="InterPro"/>
</dbReference>
<dbReference type="PROSITE" id="PS00211">
    <property type="entry name" value="ABC_TRANSPORTER_1"/>
    <property type="match status" value="1"/>
</dbReference>
<keyword evidence="1" id="KW-0813">Transport</keyword>
<dbReference type="InterPro" id="IPR017871">
    <property type="entry name" value="ABC_transporter-like_CS"/>
</dbReference>
<keyword evidence="8" id="KW-0378">Hydrolase</keyword>
<organism evidence="8">
    <name type="scientific">mine drainage metagenome</name>
    <dbReference type="NCBI Taxonomy" id="410659"/>
    <lineage>
        <taxon>unclassified sequences</taxon>
        <taxon>metagenomes</taxon>
        <taxon>ecological metagenomes</taxon>
    </lineage>
</organism>
<gene>
    <name evidence="8" type="primary">yxeO_1</name>
    <name evidence="8" type="ORF">GALL_93260</name>
</gene>
<dbReference type="SMART" id="SM00382">
    <property type="entry name" value="AAA"/>
    <property type="match status" value="1"/>
</dbReference>
<keyword evidence="6" id="KW-0472">Membrane</keyword>
<dbReference type="PANTHER" id="PTHR43166:SF6">
    <property type="entry name" value="PHOSPHONATES IMPORT ATP-BINDING PROTEIN PHNC"/>
    <property type="match status" value="1"/>
</dbReference>
<name>A0A1J5T3X8_9ZZZZ</name>
<dbReference type="SUPFAM" id="SSF52540">
    <property type="entry name" value="P-loop containing nucleoside triphosphate hydrolases"/>
    <property type="match status" value="1"/>
</dbReference>
<keyword evidence="4 8" id="KW-0067">ATP-binding</keyword>
<reference evidence="8" key="1">
    <citation type="submission" date="2016-10" db="EMBL/GenBank/DDBJ databases">
        <title>Sequence of Gallionella enrichment culture.</title>
        <authorList>
            <person name="Poehlein A."/>
            <person name="Muehling M."/>
            <person name="Daniel R."/>
        </authorList>
    </citation>
    <scope>NUCLEOTIDE SEQUENCE</scope>
</reference>
<evidence type="ECO:0000259" key="7">
    <source>
        <dbReference type="PROSITE" id="PS50893"/>
    </source>
</evidence>
<dbReference type="InterPro" id="IPR050086">
    <property type="entry name" value="MetN_ABC_transporter-like"/>
</dbReference>
<dbReference type="AlphaFoldDB" id="A0A1J5T3X8"/>
<comment type="caution">
    <text evidence="8">The sequence shown here is derived from an EMBL/GenBank/DDBJ whole genome shotgun (WGS) entry which is preliminary data.</text>
</comment>